<organism evidence="1 2">
    <name type="scientific">Diversispora epigaea</name>
    <dbReference type="NCBI Taxonomy" id="1348612"/>
    <lineage>
        <taxon>Eukaryota</taxon>
        <taxon>Fungi</taxon>
        <taxon>Fungi incertae sedis</taxon>
        <taxon>Mucoromycota</taxon>
        <taxon>Glomeromycotina</taxon>
        <taxon>Glomeromycetes</taxon>
        <taxon>Diversisporales</taxon>
        <taxon>Diversisporaceae</taxon>
        <taxon>Diversispora</taxon>
    </lineage>
</organism>
<evidence type="ECO:0000313" key="1">
    <source>
        <dbReference type="EMBL" id="RHZ47584.1"/>
    </source>
</evidence>
<proteinExistence type="predicted"/>
<accession>A0A397GCK2</accession>
<dbReference type="AlphaFoldDB" id="A0A397GCK2"/>
<evidence type="ECO:0000313" key="2">
    <source>
        <dbReference type="Proteomes" id="UP000266861"/>
    </source>
</evidence>
<comment type="caution">
    <text evidence="1">The sequence shown here is derived from an EMBL/GenBank/DDBJ whole genome shotgun (WGS) entry which is preliminary data.</text>
</comment>
<dbReference type="Proteomes" id="UP000266861">
    <property type="component" value="Unassembled WGS sequence"/>
</dbReference>
<gene>
    <name evidence="1" type="ORF">Glove_576g12</name>
</gene>
<reference evidence="1 2" key="1">
    <citation type="submission" date="2018-08" db="EMBL/GenBank/DDBJ databases">
        <title>Genome and evolution of the arbuscular mycorrhizal fungus Diversispora epigaea (formerly Glomus versiforme) and its bacterial endosymbionts.</title>
        <authorList>
            <person name="Sun X."/>
            <person name="Fei Z."/>
            <person name="Harrison M."/>
        </authorList>
    </citation>
    <scope>NUCLEOTIDE SEQUENCE [LARGE SCALE GENOMIC DNA]</scope>
    <source>
        <strain evidence="1 2">IT104</strain>
    </source>
</reference>
<sequence>MKFLLDPLFAEKGIDLEVDNKTFWFFPRISTIICDWPEAATFSLVYKSTNSNFPCHFCLISKTLLADTDLSDVTFRNNKNMQEYFYNNAGQDVSLENIPNYFWSLPSPLGPLGPPDTDLSDVTFRNNKNMQEYFYNNAGQDVSLENIPNYFWSLPSINVYSATVPDRMHHLDLRLFHYQIEFTQALLQKQDSSLVNKIDNRLSKIP</sequence>
<keyword evidence="2" id="KW-1185">Reference proteome</keyword>
<name>A0A397GCK2_9GLOM</name>
<dbReference type="EMBL" id="PQFF01000486">
    <property type="protein sequence ID" value="RHZ47584.1"/>
    <property type="molecule type" value="Genomic_DNA"/>
</dbReference>
<protein>
    <submittedName>
        <fullName evidence="1">Uncharacterized protein</fullName>
    </submittedName>
</protein>
<dbReference type="OrthoDB" id="2447056at2759"/>